<evidence type="ECO:0000313" key="1">
    <source>
        <dbReference type="EMBL" id="OLP82125.1"/>
    </source>
</evidence>
<dbReference type="EMBL" id="LSRX01001222">
    <property type="protein sequence ID" value="OLP82125.1"/>
    <property type="molecule type" value="Genomic_DNA"/>
</dbReference>
<sequence length="82" mass="9400">MILSRHCINRSVIHGVFDGKIFVPWFKVMVLPEEIVFPLKAEYERMNSTIEGLKDNINLEGREIKDVDGDDRPPSSTTAVRQ</sequence>
<evidence type="ECO:0000313" key="2">
    <source>
        <dbReference type="Proteomes" id="UP000186817"/>
    </source>
</evidence>
<keyword evidence="2" id="KW-1185">Reference proteome</keyword>
<accession>A0A1Q9CGR7</accession>
<dbReference type="Proteomes" id="UP000186817">
    <property type="component" value="Unassembled WGS sequence"/>
</dbReference>
<reference evidence="1 2" key="1">
    <citation type="submission" date="2016-02" db="EMBL/GenBank/DDBJ databases">
        <title>Genome analysis of coral dinoflagellate symbionts highlights evolutionary adaptations to a symbiotic lifestyle.</title>
        <authorList>
            <person name="Aranda M."/>
            <person name="Li Y."/>
            <person name="Liew Y.J."/>
            <person name="Baumgarten S."/>
            <person name="Simakov O."/>
            <person name="Wilson M."/>
            <person name="Piel J."/>
            <person name="Ashoor H."/>
            <person name="Bougouffa S."/>
            <person name="Bajic V.B."/>
            <person name="Ryu T."/>
            <person name="Ravasi T."/>
            <person name="Bayer T."/>
            <person name="Micklem G."/>
            <person name="Kim H."/>
            <person name="Bhak J."/>
            <person name="Lajeunesse T.C."/>
            <person name="Voolstra C.R."/>
        </authorList>
    </citation>
    <scope>NUCLEOTIDE SEQUENCE [LARGE SCALE GENOMIC DNA]</scope>
    <source>
        <strain evidence="1 2">CCMP2467</strain>
    </source>
</reference>
<gene>
    <name evidence="1" type="ORF">AK812_SmicGene37238</name>
</gene>
<organism evidence="1 2">
    <name type="scientific">Symbiodinium microadriaticum</name>
    <name type="common">Dinoflagellate</name>
    <name type="synonym">Zooxanthella microadriatica</name>
    <dbReference type="NCBI Taxonomy" id="2951"/>
    <lineage>
        <taxon>Eukaryota</taxon>
        <taxon>Sar</taxon>
        <taxon>Alveolata</taxon>
        <taxon>Dinophyceae</taxon>
        <taxon>Suessiales</taxon>
        <taxon>Symbiodiniaceae</taxon>
        <taxon>Symbiodinium</taxon>
    </lineage>
</organism>
<name>A0A1Q9CGR7_SYMMI</name>
<comment type="caution">
    <text evidence="1">The sequence shown here is derived from an EMBL/GenBank/DDBJ whole genome shotgun (WGS) entry which is preliminary data.</text>
</comment>
<protein>
    <submittedName>
        <fullName evidence="1">Uncharacterized protein</fullName>
    </submittedName>
</protein>
<dbReference type="OrthoDB" id="10269437at2759"/>
<dbReference type="AlphaFoldDB" id="A0A1Q9CGR7"/>
<proteinExistence type="predicted"/>